<dbReference type="PROSITE" id="PS51077">
    <property type="entry name" value="HTH_ICLR"/>
    <property type="match status" value="1"/>
</dbReference>
<dbReference type="SUPFAM" id="SSF46785">
    <property type="entry name" value="Winged helix' DNA-binding domain"/>
    <property type="match status" value="1"/>
</dbReference>
<evidence type="ECO:0000313" key="7">
    <source>
        <dbReference type="Proteomes" id="UP000188613"/>
    </source>
</evidence>
<dbReference type="InterPro" id="IPR036388">
    <property type="entry name" value="WH-like_DNA-bd_sf"/>
</dbReference>
<sequence>MELGGEKMSEEQLLSSVKNALRILRSFSMEEPEKKVNELAESLEMNKSTVSRMMATLASENFVYKDQKTKKYRLGMSALALSGVASSQLDISRESQSVLNELVETIEETVHLSVLDQMEVMYLEKVECEQPVRVLTHVGGRNPAYCTSAGKVILAFSDKTLTEKVISNGLTSYTEYTITDPKDLYDHLEQIRESGYAYSIEELQEGVTSVAAPVFDHTGSIIAALSAVGPKQRFQPHKIPILGKKISIAAAEISARLGHRTAANKEENFNNIF</sequence>
<dbReference type="EMBL" id="MSFI01000011">
    <property type="protein sequence ID" value="OMP67217.1"/>
    <property type="molecule type" value="Genomic_DNA"/>
</dbReference>
<evidence type="ECO:0000256" key="2">
    <source>
        <dbReference type="ARBA" id="ARBA00023125"/>
    </source>
</evidence>
<evidence type="ECO:0000259" key="4">
    <source>
        <dbReference type="PROSITE" id="PS51077"/>
    </source>
</evidence>
<reference evidence="6 7" key="1">
    <citation type="submission" date="2016-12" db="EMBL/GenBank/DDBJ databases">
        <title>Domibacillus sp. SAB 38T whole genome sequencing.</title>
        <authorList>
            <person name="Verma A."/>
            <person name="Ojha A.K."/>
            <person name="Krishnamurthi S."/>
        </authorList>
    </citation>
    <scope>NUCLEOTIDE SEQUENCE [LARGE SCALE GENOMIC DNA]</scope>
    <source>
        <strain evidence="6 7">SAB 38</strain>
    </source>
</reference>
<keyword evidence="2" id="KW-0238">DNA-binding</keyword>
<dbReference type="InterPro" id="IPR014757">
    <property type="entry name" value="Tscrpt_reg_IclR_C"/>
</dbReference>
<dbReference type="AlphaFoldDB" id="A0A1V2A8E0"/>
<accession>A0A1V2A8E0</accession>
<protein>
    <submittedName>
        <fullName evidence="6">IclR family transcriptional regulator</fullName>
    </submittedName>
</protein>
<dbReference type="GO" id="GO:0003677">
    <property type="term" value="F:DNA binding"/>
    <property type="evidence" value="ECO:0007669"/>
    <property type="project" value="UniProtKB-KW"/>
</dbReference>
<evidence type="ECO:0000256" key="1">
    <source>
        <dbReference type="ARBA" id="ARBA00023015"/>
    </source>
</evidence>
<evidence type="ECO:0000256" key="3">
    <source>
        <dbReference type="ARBA" id="ARBA00023163"/>
    </source>
</evidence>
<dbReference type="PANTHER" id="PTHR30136">
    <property type="entry name" value="HELIX-TURN-HELIX TRANSCRIPTIONAL REGULATOR, ICLR FAMILY"/>
    <property type="match status" value="1"/>
</dbReference>
<feature type="domain" description="IclR-ED" evidence="5">
    <location>
        <begin position="77"/>
        <end position="259"/>
    </location>
</feature>
<dbReference type="Gene3D" id="3.30.450.40">
    <property type="match status" value="1"/>
</dbReference>
<comment type="caution">
    <text evidence="6">The sequence shown here is derived from an EMBL/GenBank/DDBJ whole genome shotgun (WGS) entry which is preliminary data.</text>
</comment>
<dbReference type="Pfam" id="PF09339">
    <property type="entry name" value="HTH_IclR"/>
    <property type="match status" value="1"/>
</dbReference>
<dbReference type="Gene3D" id="1.10.10.10">
    <property type="entry name" value="Winged helix-like DNA-binding domain superfamily/Winged helix DNA-binding domain"/>
    <property type="match status" value="1"/>
</dbReference>
<name>A0A1V2A8E0_9BACI</name>
<dbReference type="PROSITE" id="PS51078">
    <property type="entry name" value="ICLR_ED"/>
    <property type="match status" value="1"/>
</dbReference>
<evidence type="ECO:0000313" key="6">
    <source>
        <dbReference type="EMBL" id="OMP67217.1"/>
    </source>
</evidence>
<dbReference type="InterPro" id="IPR029016">
    <property type="entry name" value="GAF-like_dom_sf"/>
</dbReference>
<dbReference type="SMART" id="SM00346">
    <property type="entry name" value="HTH_ICLR"/>
    <property type="match status" value="1"/>
</dbReference>
<keyword evidence="3" id="KW-0804">Transcription</keyword>
<organism evidence="6 7">
    <name type="scientific">Domibacillus epiphyticus</name>
    <dbReference type="NCBI Taxonomy" id="1714355"/>
    <lineage>
        <taxon>Bacteria</taxon>
        <taxon>Bacillati</taxon>
        <taxon>Bacillota</taxon>
        <taxon>Bacilli</taxon>
        <taxon>Bacillales</taxon>
        <taxon>Bacillaceae</taxon>
        <taxon>Domibacillus</taxon>
    </lineage>
</organism>
<dbReference type="InterPro" id="IPR036390">
    <property type="entry name" value="WH_DNA-bd_sf"/>
</dbReference>
<evidence type="ECO:0000259" key="5">
    <source>
        <dbReference type="PROSITE" id="PS51078"/>
    </source>
</evidence>
<dbReference type="InterPro" id="IPR050707">
    <property type="entry name" value="HTH_MetabolicPath_Reg"/>
</dbReference>
<dbReference type="GO" id="GO:0003700">
    <property type="term" value="F:DNA-binding transcription factor activity"/>
    <property type="evidence" value="ECO:0007669"/>
    <property type="project" value="TreeGrafter"/>
</dbReference>
<dbReference type="SUPFAM" id="SSF55781">
    <property type="entry name" value="GAF domain-like"/>
    <property type="match status" value="1"/>
</dbReference>
<feature type="domain" description="HTH iclR-type" evidence="4">
    <location>
        <begin position="14"/>
        <end position="76"/>
    </location>
</feature>
<keyword evidence="1" id="KW-0805">Transcription regulation</keyword>
<proteinExistence type="predicted"/>
<gene>
    <name evidence="6" type="ORF">BTO28_07750</name>
</gene>
<dbReference type="InterPro" id="IPR005471">
    <property type="entry name" value="Tscrpt_reg_IclR_N"/>
</dbReference>
<dbReference type="STRING" id="1714355.BTO28_07750"/>
<dbReference type="PANTHER" id="PTHR30136:SF24">
    <property type="entry name" value="HTH-TYPE TRANSCRIPTIONAL REPRESSOR ALLR"/>
    <property type="match status" value="1"/>
</dbReference>
<dbReference type="Proteomes" id="UP000188613">
    <property type="component" value="Unassembled WGS sequence"/>
</dbReference>
<keyword evidence="7" id="KW-1185">Reference proteome</keyword>
<dbReference type="Pfam" id="PF01614">
    <property type="entry name" value="IclR_C"/>
    <property type="match status" value="1"/>
</dbReference>
<dbReference type="GO" id="GO:0045892">
    <property type="term" value="P:negative regulation of DNA-templated transcription"/>
    <property type="evidence" value="ECO:0007669"/>
    <property type="project" value="TreeGrafter"/>
</dbReference>